<gene>
    <name evidence="3" type="ORF">MM171B01106_0002</name>
</gene>
<dbReference type="CDD" id="cd03789">
    <property type="entry name" value="GT9_LPS_heptosyltransferase"/>
    <property type="match status" value="1"/>
</dbReference>
<protein>
    <submittedName>
        <fullName evidence="3">Putative glycosyltransferase</fullName>
    </submittedName>
</protein>
<dbReference type="InterPro" id="IPR002201">
    <property type="entry name" value="Glyco_trans_9"/>
</dbReference>
<keyword evidence="1" id="KW-0328">Glycosyltransferase</keyword>
<dbReference type="SUPFAM" id="SSF53756">
    <property type="entry name" value="UDP-Glycosyltransferase/glycogen phosphorylase"/>
    <property type="match status" value="1"/>
</dbReference>
<accession>A0A6M3MAR6</accession>
<evidence type="ECO:0000256" key="1">
    <source>
        <dbReference type="ARBA" id="ARBA00022676"/>
    </source>
</evidence>
<dbReference type="PANTHER" id="PTHR30160">
    <property type="entry name" value="TETRAACYLDISACCHARIDE 4'-KINASE-RELATED"/>
    <property type="match status" value="1"/>
</dbReference>
<dbReference type="GO" id="GO:0008713">
    <property type="term" value="F:ADP-heptose-lipopolysaccharide heptosyltransferase activity"/>
    <property type="evidence" value="ECO:0007669"/>
    <property type="project" value="TreeGrafter"/>
</dbReference>
<evidence type="ECO:0000313" key="3">
    <source>
        <dbReference type="EMBL" id="QJB02655.1"/>
    </source>
</evidence>
<dbReference type="GO" id="GO:0005829">
    <property type="term" value="C:cytosol"/>
    <property type="evidence" value="ECO:0007669"/>
    <property type="project" value="TreeGrafter"/>
</dbReference>
<reference evidence="3" key="1">
    <citation type="submission" date="2020-03" db="EMBL/GenBank/DDBJ databases">
        <title>The deep terrestrial virosphere.</title>
        <authorList>
            <person name="Holmfeldt K."/>
            <person name="Nilsson E."/>
            <person name="Simone D."/>
            <person name="Lopez-Fernandez M."/>
            <person name="Wu X."/>
            <person name="de Brujin I."/>
            <person name="Lundin D."/>
            <person name="Andersson A."/>
            <person name="Bertilsson S."/>
            <person name="Dopson M."/>
        </authorList>
    </citation>
    <scope>NUCLEOTIDE SEQUENCE</scope>
    <source>
        <strain evidence="3">MM171B01106</strain>
    </source>
</reference>
<dbReference type="GO" id="GO:0009244">
    <property type="term" value="P:lipopolysaccharide core region biosynthetic process"/>
    <property type="evidence" value="ECO:0007669"/>
    <property type="project" value="TreeGrafter"/>
</dbReference>
<dbReference type="Pfam" id="PF01075">
    <property type="entry name" value="Glyco_transf_9"/>
    <property type="match status" value="1"/>
</dbReference>
<dbReference type="EMBL" id="MT143799">
    <property type="protein sequence ID" value="QJB02655.1"/>
    <property type="molecule type" value="Genomic_DNA"/>
</dbReference>
<proteinExistence type="predicted"/>
<dbReference type="PANTHER" id="PTHR30160:SF7">
    <property type="entry name" value="ADP-HEPTOSE--LPS HEPTOSYLTRANSFERASE 2"/>
    <property type="match status" value="1"/>
</dbReference>
<sequence>MPNNRVAIGFSNYLGNFVIMTAALKLLRERDDSEIYLITDEDALYKSPAVKAMAEKLFDGIYTTYKKNAFSKTYVGDWSAPECMIAAKAAFRGPVWWVNHSAYAGMHEVQIYLNMIGATNSDFSGFLTSIADEPILDCKYPRIVLANSSNKVGSRKGSKTRWDKFPELSKTLLSLGYEVILVGQGDELEGCEGINFVDKLNILETSKVISQCDLMISADTGLMHIADSLGVPIVVLVGPTPITKAHPLVSPYHVVRKFVSCAPCYQSVFWNNCNDAICMSSIEVEDVLKNVFLFHFGMKDVKRTKLPPFIDKSISLLPKRGKSLKIVMPYYAGDTRIDDAVKSWPKDVLLLAITDEGTKPPDGYEAFFTPENAKARGLHEKTKPMTKDLFDRLLQYYPNEDFYGYANSDIVLPLGVDVKSLLPEYGYQIAAHHRLEVHDIRDSKNSAVSATYWSGKDCFVWTADVAKKIAAEYPELVIGACNWDDGLVHWLWRECGEDSVDLRYGEIWHVRHHGGWAGSDVDGQYNGAMLNAIDISTHLRSQYPWKQRFEEWKSVRGKVGIIQPGRTGDIIIVLPIAKWYADKGYEVVWPVCDKYLPLFEHVTYVKPVGTGVDIRDSYKKSVEMLKGKVGRVIDLGIGFGRDESDWLESNLTFDRWKYEEAKVPFSEKHNLQIIRNKEKEVALKKKLSLPKIYVITHSKSESAGSYDFKMPHATEVKPISGHCLFDWIGILENAKASFCVNSCVMNLMEALGIGKFKRHVELWDLKCDPNRAKLLVPDLEPDWYSTDGQLPVAFFTIVYNGMPFIEYHLERFRSLPFPWHWYIIEGLSQVAGDSGADGHRARGGRIPGEIRHHLSTDGTSEYINKLAALPNVTVYRNSGIWPSKLMMINAPLPHLNYKCILWEIDIDEFYPLSSMIELYDMFVDNPTKTVAIVPHIAFMSKTKYVVHDGNGWGSQSFPRPWRYEPGCIWKSHEPPVLVNARGQELNRLNPFQGKEVEHLGYHHYGYVHPSQIRFKESYYGYKGLYDGWMKMKDIVGKVNIYDFFKFSDTKNTIADDWQGECLIPMNW</sequence>
<keyword evidence="2 3" id="KW-0808">Transferase</keyword>
<organism evidence="3">
    <name type="scientific">viral metagenome</name>
    <dbReference type="NCBI Taxonomy" id="1070528"/>
    <lineage>
        <taxon>unclassified sequences</taxon>
        <taxon>metagenomes</taxon>
        <taxon>organismal metagenomes</taxon>
    </lineage>
</organism>
<evidence type="ECO:0000256" key="2">
    <source>
        <dbReference type="ARBA" id="ARBA00022679"/>
    </source>
</evidence>
<dbReference type="AlphaFoldDB" id="A0A6M3MAR6"/>
<dbReference type="Gene3D" id="3.40.50.2000">
    <property type="entry name" value="Glycogen Phosphorylase B"/>
    <property type="match status" value="1"/>
</dbReference>
<dbReference type="InterPro" id="IPR051199">
    <property type="entry name" value="LPS_LOS_Heptosyltrfase"/>
</dbReference>
<name>A0A6M3MAR6_9ZZZZ</name>